<feature type="transmembrane region" description="Helical" evidence="1">
    <location>
        <begin position="154"/>
        <end position="187"/>
    </location>
</feature>
<feature type="domain" description="EAL" evidence="2">
    <location>
        <begin position="412"/>
        <end position="662"/>
    </location>
</feature>
<dbReference type="FunFam" id="3.20.20.450:FF:000001">
    <property type="entry name" value="Cyclic di-GMP phosphodiesterase yahA"/>
    <property type="match status" value="1"/>
</dbReference>
<dbReference type="EMBL" id="VITY01000006">
    <property type="protein sequence ID" value="TWB98290.1"/>
    <property type="molecule type" value="Genomic_DNA"/>
</dbReference>
<dbReference type="PROSITE" id="PS50887">
    <property type="entry name" value="GGDEF"/>
    <property type="match status" value="1"/>
</dbReference>
<dbReference type="CDD" id="cd01948">
    <property type="entry name" value="EAL"/>
    <property type="match status" value="1"/>
</dbReference>
<dbReference type="InterPro" id="IPR043128">
    <property type="entry name" value="Rev_trsase/Diguanyl_cyclase"/>
</dbReference>
<accession>A0A560LY77</accession>
<dbReference type="NCBIfam" id="TIGR00254">
    <property type="entry name" value="GGDEF"/>
    <property type="match status" value="1"/>
</dbReference>
<evidence type="ECO:0000256" key="1">
    <source>
        <dbReference type="SAM" id="Phobius"/>
    </source>
</evidence>
<dbReference type="SMART" id="SM00052">
    <property type="entry name" value="EAL"/>
    <property type="match status" value="1"/>
</dbReference>
<keyword evidence="1" id="KW-1133">Transmembrane helix</keyword>
<dbReference type="InterPro" id="IPR052155">
    <property type="entry name" value="Biofilm_reg_signaling"/>
</dbReference>
<dbReference type="PROSITE" id="PS50883">
    <property type="entry name" value="EAL"/>
    <property type="match status" value="1"/>
</dbReference>
<organism evidence="4 5">
    <name type="scientific">Bradyrhizobium macuxiense</name>
    <dbReference type="NCBI Taxonomy" id="1755647"/>
    <lineage>
        <taxon>Bacteria</taxon>
        <taxon>Pseudomonadati</taxon>
        <taxon>Pseudomonadota</taxon>
        <taxon>Alphaproteobacteria</taxon>
        <taxon>Hyphomicrobiales</taxon>
        <taxon>Nitrobacteraceae</taxon>
        <taxon>Bradyrhizobium</taxon>
    </lineage>
</organism>
<feature type="transmembrane region" description="Helical" evidence="1">
    <location>
        <begin position="85"/>
        <end position="105"/>
    </location>
</feature>
<sequence>MANRASDVVTRRQRSEMRTYLRSYFAALFAGDLAAFGAPPTDEALAGHIRAEQVSLVLGYSFGIMLANACNALVLAAALWQSPDWIFALVWAAAVSSAALFFGLQARASRRIAKPQFVSRRTMYRLVRNALALGAAWGVVPVAFFANASSGAQLVITCLCAGMLAGGAFAFSTIPIAAIAFTAPIFVGTAICLGRDGDFIYLLTAVLVLVYGSVLLRGVFVNAFEFRRRIIAQHEAERTVRQDPLTHLPNRVAFNEALNGALNRLSRSGEEFAVLLLDLDRFKEVNDRFGRPAGDEFLVQVAARLQRCTRAAEHVARIGGDEFALIMSNLTRPEDVLAIAERFVAAFADPFPIDGFEISSAISIGIVLAPRDGNTSHDLLKHVDIALYRAKKSGPGTICFFEASDDQSARDRRALQRDLEQAIEENQLFLVYQPFLDIRKGRITGFEALLRWQHPERGLIPPSVFIPIAEESGLIHQLGEWVIRHACAMLSRWPDDIRIAVNFSAVQFQNVGILQTIVEALAEANVAPNRLEIEITESMLISKYGSAPAILNGLLELGLTVALDDFGTGFSSLTYLRKLPFSRIKIDQSFIRDMLTQPDCAAIVKSVIGLAQDLQIGVVAEGVETADQLEYLRQTSCDEVQGYLIGRPMSAGEITALLDHDPQHSVHAA</sequence>
<dbReference type="InterPro" id="IPR001633">
    <property type="entry name" value="EAL_dom"/>
</dbReference>
<protein>
    <submittedName>
        <fullName evidence="4">Diguanylate cyclase (GGDEF)-like protein</fullName>
    </submittedName>
</protein>
<dbReference type="Proteomes" id="UP000321304">
    <property type="component" value="Unassembled WGS sequence"/>
</dbReference>
<dbReference type="SUPFAM" id="SSF141868">
    <property type="entry name" value="EAL domain-like"/>
    <property type="match status" value="1"/>
</dbReference>
<gene>
    <name evidence="4" type="ORF">FBZ93_106249</name>
</gene>
<dbReference type="Pfam" id="PF00990">
    <property type="entry name" value="GGDEF"/>
    <property type="match status" value="1"/>
</dbReference>
<proteinExistence type="predicted"/>
<dbReference type="SMART" id="SM00267">
    <property type="entry name" value="GGDEF"/>
    <property type="match status" value="1"/>
</dbReference>
<keyword evidence="1" id="KW-0812">Transmembrane</keyword>
<feature type="transmembrane region" description="Helical" evidence="1">
    <location>
        <begin position="126"/>
        <end position="148"/>
    </location>
</feature>
<reference evidence="4 5" key="1">
    <citation type="submission" date="2019-06" db="EMBL/GenBank/DDBJ databases">
        <title>Genomic Encyclopedia of Type Strains, Phase IV (KMG-V): Genome sequencing to study the core and pangenomes of soil and plant-associated prokaryotes.</title>
        <authorList>
            <person name="Whitman W."/>
        </authorList>
    </citation>
    <scope>NUCLEOTIDE SEQUENCE [LARGE SCALE GENOMIC DNA]</scope>
    <source>
        <strain evidence="4 5">BR 10355</strain>
    </source>
</reference>
<dbReference type="PANTHER" id="PTHR44757">
    <property type="entry name" value="DIGUANYLATE CYCLASE DGCP"/>
    <property type="match status" value="1"/>
</dbReference>
<dbReference type="CDD" id="cd01949">
    <property type="entry name" value="GGDEF"/>
    <property type="match status" value="1"/>
</dbReference>
<name>A0A560LY77_9BRAD</name>
<dbReference type="SUPFAM" id="SSF55073">
    <property type="entry name" value="Nucleotide cyclase"/>
    <property type="match status" value="1"/>
</dbReference>
<dbReference type="Gene3D" id="3.20.20.450">
    <property type="entry name" value="EAL domain"/>
    <property type="match status" value="1"/>
</dbReference>
<feature type="transmembrane region" description="Helical" evidence="1">
    <location>
        <begin position="199"/>
        <end position="220"/>
    </location>
</feature>
<dbReference type="Pfam" id="PF00563">
    <property type="entry name" value="EAL"/>
    <property type="match status" value="1"/>
</dbReference>
<evidence type="ECO:0000259" key="3">
    <source>
        <dbReference type="PROSITE" id="PS50887"/>
    </source>
</evidence>
<evidence type="ECO:0000313" key="4">
    <source>
        <dbReference type="EMBL" id="TWB98290.1"/>
    </source>
</evidence>
<dbReference type="InterPro" id="IPR029787">
    <property type="entry name" value="Nucleotide_cyclase"/>
</dbReference>
<evidence type="ECO:0000313" key="5">
    <source>
        <dbReference type="Proteomes" id="UP000321304"/>
    </source>
</evidence>
<dbReference type="AlphaFoldDB" id="A0A560LY77"/>
<feature type="transmembrane region" description="Helical" evidence="1">
    <location>
        <begin position="58"/>
        <end position="79"/>
    </location>
</feature>
<dbReference type="InterPro" id="IPR000160">
    <property type="entry name" value="GGDEF_dom"/>
</dbReference>
<dbReference type="STRING" id="1755647.AS156_19990"/>
<dbReference type="InterPro" id="IPR035919">
    <property type="entry name" value="EAL_sf"/>
</dbReference>
<dbReference type="Gene3D" id="3.30.70.270">
    <property type="match status" value="1"/>
</dbReference>
<dbReference type="PANTHER" id="PTHR44757:SF2">
    <property type="entry name" value="BIOFILM ARCHITECTURE MAINTENANCE PROTEIN MBAA"/>
    <property type="match status" value="1"/>
</dbReference>
<comment type="caution">
    <text evidence="4">The sequence shown here is derived from an EMBL/GenBank/DDBJ whole genome shotgun (WGS) entry which is preliminary data.</text>
</comment>
<keyword evidence="1" id="KW-0472">Membrane</keyword>
<keyword evidence="5" id="KW-1185">Reference proteome</keyword>
<evidence type="ECO:0000259" key="2">
    <source>
        <dbReference type="PROSITE" id="PS50883"/>
    </source>
</evidence>
<feature type="domain" description="GGDEF" evidence="3">
    <location>
        <begin position="270"/>
        <end position="403"/>
    </location>
</feature>